<organism evidence="5 6">
    <name type="scientific">Pseudoduganella flava</name>
    <dbReference type="NCBI Taxonomy" id="871742"/>
    <lineage>
        <taxon>Bacteria</taxon>
        <taxon>Pseudomonadati</taxon>
        <taxon>Pseudomonadota</taxon>
        <taxon>Betaproteobacteria</taxon>
        <taxon>Burkholderiales</taxon>
        <taxon>Oxalobacteraceae</taxon>
        <taxon>Telluria group</taxon>
        <taxon>Pseudoduganella</taxon>
    </lineage>
</organism>
<proteinExistence type="predicted"/>
<keyword evidence="2" id="KW-0732">Signal</keyword>
<evidence type="ECO:0000313" key="7">
    <source>
        <dbReference type="Proteomes" id="UP000437862"/>
    </source>
</evidence>
<keyword evidence="7" id="KW-1185">Reference proteome</keyword>
<dbReference type="EMBL" id="CP046904">
    <property type="protein sequence ID" value="QGZ37960.1"/>
    <property type="molecule type" value="Genomic_DNA"/>
</dbReference>
<evidence type="ECO:0000313" key="6">
    <source>
        <dbReference type="Proteomes" id="UP000315112"/>
    </source>
</evidence>
<dbReference type="CDD" id="cd11524">
    <property type="entry name" value="SYLF"/>
    <property type="match status" value="1"/>
</dbReference>
<name>A0A562PQS2_9BURK</name>
<dbReference type="Proteomes" id="UP000315112">
    <property type="component" value="Unassembled WGS sequence"/>
</dbReference>
<reference evidence="4 7" key="3">
    <citation type="submission" date="2019-12" db="EMBL/GenBank/DDBJ databases">
        <title>Draft Genome Sequences of Six Type Strains of the Genus Massilia.</title>
        <authorList>
            <person name="Miess H."/>
            <person name="Frediansyah A."/>
            <person name="Goeker M."/>
            <person name="Gross H."/>
        </authorList>
    </citation>
    <scope>NUCLEOTIDE SEQUENCE [LARGE SCALE GENOMIC DNA]</scope>
    <source>
        <strain evidence="4 7">DSM 26639</strain>
    </source>
</reference>
<dbReference type="InterPro" id="IPR051702">
    <property type="entry name" value="SH3_domain_YSC84-like"/>
</dbReference>
<dbReference type="AlphaFoldDB" id="A0A562PQS2"/>
<dbReference type="OrthoDB" id="9782434at2"/>
<reference evidence="5" key="2">
    <citation type="submission" date="2019-07" db="EMBL/GenBank/DDBJ databases">
        <authorList>
            <person name="Whitman W."/>
            <person name="Huntemann M."/>
            <person name="Clum A."/>
            <person name="Pillay M."/>
            <person name="Palaniappan K."/>
            <person name="Varghese N."/>
            <person name="Mikhailova N."/>
            <person name="Stamatis D."/>
            <person name="Reddy T."/>
            <person name="Daum C."/>
            <person name="Shapiro N."/>
            <person name="Ivanova N."/>
            <person name="Kyrpides N."/>
            <person name="Woyke T."/>
        </authorList>
    </citation>
    <scope>NUCLEOTIDE SEQUENCE</scope>
    <source>
        <strain evidence="5">CGMCC 1.10685</strain>
    </source>
</reference>
<evidence type="ECO:0000256" key="1">
    <source>
        <dbReference type="SAM" id="MobiDB-lite"/>
    </source>
</evidence>
<evidence type="ECO:0000313" key="5">
    <source>
        <dbReference type="EMBL" id="TWI46804.1"/>
    </source>
</evidence>
<dbReference type="InterPro" id="IPR007461">
    <property type="entry name" value="Ysc84_actin-binding"/>
</dbReference>
<evidence type="ECO:0000313" key="4">
    <source>
        <dbReference type="EMBL" id="QGZ37960.1"/>
    </source>
</evidence>
<feature type="chain" id="PRO_5043523361" evidence="2">
    <location>
        <begin position="28"/>
        <end position="256"/>
    </location>
</feature>
<accession>A0A562PQS2</accession>
<feature type="signal peptide" evidence="2">
    <location>
        <begin position="1"/>
        <end position="27"/>
    </location>
</feature>
<dbReference type="Pfam" id="PF04366">
    <property type="entry name" value="Ysc84"/>
    <property type="match status" value="1"/>
</dbReference>
<sequence>MRKSGSGWMQWMAALAALAVLAGPAAAQDAKQGAKQDTTQEAKHGTDTTSAGGKQGATASRHVTDAVAVARKLEGEERMRTLLHDAKGVFIIPKYGRAALGVGGSGGAGVLLVHRPDGAWSDPVFYNTGGLSIGLQAGVQGGALALVLNNEKAVNEFLKKNNFSLNAKAGLTVVNWSKMAQGSAGAGDVLAWSDTKGLFGDVLTLEVNDIRFNQQLTNAYYGRTLSASDVVAGKTSNPQAEPLVQAVAGAAGGAAR</sequence>
<evidence type="ECO:0000256" key="2">
    <source>
        <dbReference type="SAM" id="SignalP"/>
    </source>
</evidence>
<dbReference type="RefSeq" id="WP_145876556.1">
    <property type="nucleotide sequence ID" value="NZ_CP046904.1"/>
</dbReference>
<gene>
    <name evidence="4" type="ORF">GO485_02120</name>
    <name evidence="5" type="ORF">IP92_03167</name>
</gene>
<dbReference type="PANTHER" id="PTHR15629:SF2">
    <property type="entry name" value="SH3 DOMAIN-CONTAINING YSC84-LIKE PROTEIN 1"/>
    <property type="match status" value="1"/>
</dbReference>
<evidence type="ECO:0000259" key="3">
    <source>
        <dbReference type="Pfam" id="PF04366"/>
    </source>
</evidence>
<dbReference type="PANTHER" id="PTHR15629">
    <property type="entry name" value="SH3YL1 PROTEIN"/>
    <property type="match status" value="1"/>
</dbReference>
<feature type="region of interest" description="Disordered" evidence="1">
    <location>
        <begin position="31"/>
        <end position="59"/>
    </location>
</feature>
<protein>
    <submittedName>
        <fullName evidence="5">Lipid-binding SYLF domain-containing protein</fullName>
    </submittedName>
</protein>
<dbReference type="Proteomes" id="UP000437862">
    <property type="component" value="Chromosome"/>
</dbReference>
<feature type="compositionally biased region" description="Basic and acidic residues" evidence="1">
    <location>
        <begin position="32"/>
        <end position="46"/>
    </location>
</feature>
<reference evidence="5 6" key="1">
    <citation type="journal article" date="2015" name="Stand. Genomic Sci.">
        <title>Genomic Encyclopedia of Bacterial and Archaeal Type Strains, Phase III: the genomes of soil and plant-associated and newly described type strains.</title>
        <authorList>
            <person name="Whitman W.B."/>
            <person name="Woyke T."/>
            <person name="Klenk H.P."/>
            <person name="Zhou Y."/>
            <person name="Lilburn T.G."/>
            <person name="Beck B.J."/>
            <person name="De Vos P."/>
            <person name="Vandamme P."/>
            <person name="Eisen J.A."/>
            <person name="Garrity G."/>
            <person name="Hugenholtz P."/>
            <person name="Kyrpides N.C."/>
        </authorList>
    </citation>
    <scope>NUCLEOTIDE SEQUENCE [LARGE SCALE GENOMIC DNA]</scope>
    <source>
        <strain evidence="5 6">CGMCC 1.10685</strain>
    </source>
</reference>
<dbReference type="GO" id="GO:0035091">
    <property type="term" value="F:phosphatidylinositol binding"/>
    <property type="evidence" value="ECO:0007669"/>
    <property type="project" value="TreeGrafter"/>
</dbReference>
<dbReference type="EMBL" id="VLKW01000005">
    <property type="protein sequence ID" value="TWI46804.1"/>
    <property type="molecule type" value="Genomic_DNA"/>
</dbReference>
<feature type="domain" description="Ysc84 actin-binding" evidence="3">
    <location>
        <begin position="130"/>
        <end position="248"/>
    </location>
</feature>